<accession>A0A7J6WCS6</accession>
<dbReference type="EMBL" id="JABWDY010017697">
    <property type="protein sequence ID" value="KAF5195179.1"/>
    <property type="molecule type" value="Genomic_DNA"/>
</dbReference>
<dbReference type="AlphaFoldDB" id="A0A7J6WCS6"/>
<dbReference type="OrthoDB" id="684052at2759"/>
<sequence length="179" mass="20947">MGPSFSPWFTFIAPPTSDKPQLLFSTARTHLPSLRQPDQDEGLRGKWRCGLMNESITYILLHCPFSLEIWSSMLGTRMEVYARIFEVDKVEEWLISWPKARYHNLGGLLWGILPYAICWMLWKARNNLVFQQDVGSAVRICKDIKGLLWHWVAISPERRHHTYGEMLANWDLVLSESWI</sequence>
<gene>
    <name evidence="1" type="ORF">FRX31_015234</name>
</gene>
<dbReference type="Proteomes" id="UP000554482">
    <property type="component" value="Unassembled WGS sequence"/>
</dbReference>
<evidence type="ECO:0000313" key="2">
    <source>
        <dbReference type="Proteomes" id="UP000554482"/>
    </source>
</evidence>
<protein>
    <recommendedName>
        <fullName evidence="3">Reverse transcriptase zinc-binding domain-containing protein</fullName>
    </recommendedName>
</protein>
<evidence type="ECO:0008006" key="3">
    <source>
        <dbReference type="Google" id="ProtNLM"/>
    </source>
</evidence>
<comment type="caution">
    <text evidence="1">The sequence shown here is derived from an EMBL/GenBank/DDBJ whole genome shotgun (WGS) entry which is preliminary data.</text>
</comment>
<reference evidence="1 2" key="1">
    <citation type="submission" date="2020-06" db="EMBL/GenBank/DDBJ databases">
        <title>Transcriptomic and genomic resources for Thalictrum thalictroides and T. hernandezii: Facilitating candidate gene discovery in an emerging model plant lineage.</title>
        <authorList>
            <person name="Arias T."/>
            <person name="Riano-Pachon D.M."/>
            <person name="Di Stilio V.S."/>
        </authorList>
    </citation>
    <scope>NUCLEOTIDE SEQUENCE [LARGE SCALE GENOMIC DNA]</scope>
    <source>
        <strain evidence="2">cv. WT478/WT964</strain>
        <tissue evidence="1">Leaves</tissue>
    </source>
</reference>
<name>A0A7J6WCS6_THATH</name>
<organism evidence="1 2">
    <name type="scientific">Thalictrum thalictroides</name>
    <name type="common">Rue-anemone</name>
    <name type="synonym">Anemone thalictroides</name>
    <dbReference type="NCBI Taxonomy" id="46969"/>
    <lineage>
        <taxon>Eukaryota</taxon>
        <taxon>Viridiplantae</taxon>
        <taxon>Streptophyta</taxon>
        <taxon>Embryophyta</taxon>
        <taxon>Tracheophyta</taxon>
        <taxon>Spermatophyta</taxon>
        <taxon>Magnoliopsida</taxon>
        <taxon>Ranunculales</taxon>
        <taxon>Ranunculaceae</taxon>
        <taxon>Thalictroideae</taxon>
        <taxon>Thalictrum</taxon>
    </lineage>
</organism>
<proteinExistence type="predicted"/>
<evidence type="ECO:0000313" key="1">
    <source>
        <dbReference type="EMBL" id="KAF5195179.1"/>
    </source>
</evidence>
<keyword evidence="2" id="KW-1185">Reference proteome</keyword>